<name>A0AAF0ZIT5_SOLVR</name>
<gene>
    <name evidence="1" type="ORF">MTR67_034531</name>
</gene>
<keyword evidence="2" id="KW-1185">Reference proteome</keyword>
<protein>
    <submittedName>
        <fullName evidence="1">Uncharacterized protein</fullName>
    </submittedName>
</protein>
<evidence type="ECO:0000313" key="2">
    <source>
        <dbReference type="Proteomes" id="UP001234989"/>
    </source>
</evidence>
<dbReference type="AlphaFoldDB" id="A0AAF0ZIT5"/>
<sequence length="201" mass="22278">MPGYDEKKLRLKALGPGALLGARRKGPTFREASQALLEVCRAKAQHSGGFLKRSERRDVPWWKTQRSTFRPVMNIVRCCSSQIPAYPSIDSGYGAIPGICVQLVDSTKGGVTVHNGSESSFVMDVKSKHDLYLILIDLKESVLNKSIEAFSQGGDGVLWYQGLLCVLDVDGLREQILEEAHGLRYSIHSGATKMYRDLHEV</sequence>
<proteinExistence type="predicted"/>
<accession>A0AAF0ZIT5</accession>
<dbReference type="Proteomes" id="UP001234989">
    <property type="component" value="Chromosome 8"/>
</dbReference>
<evidence type="ECO:0000313" key="1">
    <source>
        <dbReference type="EMBL" id="WMV41146.1"/>
    </source>
</evidence>
<reference evidence="1" key="1">
    <citation type="submission" date="2023-08" db="EMBL/GenBank/DDBJ databases">
        <title>A de novo genome assembly of Solanum verrucosum Schlechtendal, a Mexican diploid species geographically isolated from the other diploid A-genome species in potato relatives.</title>
        <authorList>
            <person name="Hosaka K."/>
        </authorList>
    </citation>
    <scope>NUCLEOTIDE SEQUENCE</scope>
    <source>
        <tissue evidence="1">Young leaves</tissue>
    </source>
</reference>
<organism evidence="1 2">
    <name type="scientific">Solanum verrucosum</name>
    <dbReference type="NCBI Taxonomy" id="315347"/>
    <lineage>
        <taxon>Eukaryota</taxon>
        <taxon>Viridiplantae</taxon>
        <taxon>Streptophyta</taxon>
        <taxon>Embryophyta</taxon>
        <taxon>Tracheophyta</taxon>
        <taxon>Spermatophyta</taxon>
        <taxon>Magnoliopsida</taxon>
        <taxon>eudicotyledons</taxon>
        <taxon>Gunneridae</taxon>
        <taxon>Pentapetalae</taxon>
        <taxon>asterids</taxon>
        <taxon>lamiids</taxon>
        <taxon>Solanales</taxon>
        <taxon>Solanaceae</taxon>
        <taxon>Solanoideae</taxon>
        <taxon>Solaneae</taxon>
        <taxon>Solanum</taxon>
    </lineage>
</organism>
<dbReference type="EMBL" id="CP133619">
    <property type="protein sequence ID" value="WMV41146.1"/>
    <property type="molecule type" value="Genomic_DNA"/>
</dbReference>